<evidence type="ECO:0000313" key="1">
    <source>
        <dbReference type="EMBL" id="KNE58850.1"/>
    </source>
</evidence>
<dbReference type="Proteomes" id="UP000054350">
    <property type="component" value="Unassembled WGS sequence"/>
</dbReference>
<dbReference type="EMBL" id="GG745333">
    <property type="protein sequence ID" value="KNE58857.1"/>
    <property type="molecule type" value="Genomic_DNA"/>
</dbReference>
<dbReference type="VEuPathDB" id="FungiDB:AMAG_18318"/>
<protein>
    <submittedName>
        <fullName evidence="2">Uncharacterized protein</fullName>
    </submittedName>
</protein>
<evidence type="ECO:0000313" key="3">
    <source>
        <dbReference type="Proteomes" id="UP000054350"/>
    </source>
</evidence>
<organism evidence="2 3">
    <name type="scientific">Allomyces macrogynus (strain ATCC 38327)</name>
    <name type="common">Allomyces javanicus var. macrogynus</name>
    <dbReference type="NCBI Taxonomy" id="578462"/>
    <lineage>
        <taxon>Eukaryota</taxon>
        <taxon>Fungi</taxon>
        <taxon>Fungi incertae sedis</taxon>
        <taxon>Blastocladiomycota</taxon>
        <taxon>Blastocladiomycetes</taxon>
        <taxon>Blastocladiales</taxon>
        <taxon>Blastocladiaceae</taxon>
        <taxon>Allomyces</taxon>
    </lineage>
</organism>
<reference evidence="3" key="2">
    <citation type="submission" date="2009-11" db="EMBL/GenBank/DDBJ databases">
        <title>The Genome Sequence of Allomyces macrogynus strain ATCC 38327.</title>
        <authorList>
            <consortium name="The Broad Institute Genome Sequencing Platform"/>
            <person name="Russ C."/>
            <person name="Cuomo C."/>
            <person name="Shea T."/>
            <person name="Young S.K."/>
            <person name="Zeng Q."/>
            <person name="Koehrsen M."/>
            <person name="Haas B."/>
            <person name="Borodovsky M."/>
            <person name="Guigo R."/>
            <person name="Alvarado L."/>
            <person name="Berlin A."/>
            <person name="Borenstein D."/>
            <person name="Chen Z."/>
            <person name="Engels R."/>
            <person name="Freedman E."/>
            <person name="Gellesch M."/>
            <person name="Goldberg J."/>
            <person name="Griggs A."/>
            <person name="Gujja S."/>
            <person name="Heiman D."/>
            <person name="Hepburn T."/>
            <person name="Howarth C."/>
            <person name="Jen D."/>
            <person name="Larson L."/>
            <person name="Lewis B."/>
            <person name="Mehta T."/>
            <person name="Park D."/>
            <person name="Pearson M."/>
            <person name="Roberts A."/>
            <person name="Saif S."/>
            <person name="Shenoy N."/>
            <person name="Sisk P."/>
            <person name="Stolte C."/>
            <person name="Sykes S."/>
            <person name="Walk T."/>
            <person name="White J."/>
            <person name="Yandava C."/>
            <person name="Burger G."/>
            <person name="Gray M.W."/>
            <person name="Holland P.W.H."/>
            <person name="King N."/>
            <person name="Lang F.B.F."/>
            <person name="Roger A.J."/>
            <person name="Ruiz-Trillo I."/>
            <person name="Lander E."/>
            <person name="Nusbaum C."/>
        </authorList>
    </citation>
    <scope>NUCLEOTIDE SEQUENCE [LARGE SCALE GENOMIC DNA]</scope>
    <source>
        <strain evidence="3">ATCC 38327</strain>
    </source>
</reference>
<keyword evidence="3" id="KW-1185">Reference proteome</keyword>
<dbReference type="EMBL" id="GG745333">
    <property type="protein sequence ID" value="KNE58850.1"/>
    <property type="molecule type" value="Genomic_DNA"/>
</dbReference>
<gene>
    <name evidence="2" type="ORF">AMAG_04394</name>
    <name evidence="1" type="ORF">AMAG_18318</name>
</gene>
<accession>A0A0L0S8Q2</accession>
<dbReference type="VEuPathDB" id="FungiDB:AMAG_04394"/>
<name>A0A0L0S8Q2_ALLM3</name>
<sequence>MLTVLHLARRTAPQAAKQSLFRRSKGVTGRIIADVGLFGVGYAGHQYYVAQDPKFMATMARLNRPLTIYKKVGPIYLHYEWVNFKLCNASEEERDAAFVALHK</sequence>
<dbReference type="AlphaFoldDB" id="A0A0L0S8Q2"/>
<proteinExistence type="predicted"/>
<reference evidence="2 3" key="1">
    <citation type="submission" date="2009-11" db="EMBL/GenBank/DDBJ databases">
        <title>Annotation of Allomyces macrogynus ATCC 38327.</title>
        <authorList>
            <consortium name="The Broad Institute Genome Sequencing Platform"/>
            <person name="Russ C."/>
            <person name="Cuomo C."/>
            <person name="Burger G."/>
            <person name="Gray M.W."/>
            <person name="Holland P.W.H."/>
            <person name="King N."/>
            <person name="Lang F.B.F."/>
            <person name="Roger A.J."/>
            <person name="Ruiz-Trillo I."/>
            <person name="Young S.K."/>
            <person name="Zeng Q."/>
            <person name="Gargeya S."/>
            <person name="Fitzgerald M."/>
            <person name="Haas B."/>
            <person name="Abouelleil A."/>
            <person name="Alvarado L."/>
            <person name="Arachchi H.M."/>
            <person name="Berlin A."/>
            <person name="Chapman S.B."/>
            <person name="Gearin G."/>
            <person name="Goldberg J."/>
            <person name="Griggs A."/>
            <person name="Gujja S."/>
            <person name="Hansen M."/>
            <person name="Heiman D."/>
            <person name="Howarth C."/>
            <person name="Larimer J."/>
            <person name="Lui A."/>
            <person name="MacDonald P.J.P."/>
            <person name="McCowen C."/>
            <person name="Montmayeur A."/>
            <person name="Murphy C."/>
            <person name="Neiman D."/>
            <person name="Pearson M."/>
            <person name="Priest M."/>
            <person name="Roberts A."/>
            <person name="Saif S."/>
            <person name="Shea T."/>
            <person name="Sisk P."/>
            <person name="Stolte C."/>
            <person name="Sykes S."/>
            <person name="Wortman J."/>
            <person name="Nusbaum C."/>
            <person name="Birren B."/>
        </authorList>
    </citation>
    <scope>NUCLEOTIDE SEQUENCE [LARGE SCALE GENOMIC DNA]</scope>
    <source>
        <strain evidence="2 3">ATCC 38327</strain>
    </source>
</reference>
<evidence type="ECO:0000313" key="2">
    <source>
        <dbReference type="EMBL" id="KNE58857.1"/>
    </source>
</evidence>